<comment type="caution">
    <text evidence="1">The sequence shown here is derived from an EMBL/GenBank/DDBJ whole genome shotgun (WGS) entry which is preliminary data.</text>
</comment>
<evidence type="ECO:0000313" key="1">
    <source>
        <dbReference type="EMBL" id="OHA13020.1"/>
    </source>
</evidence>
<sequence length="106" mass="12374">MKQAGERVMLVTFRPGERMYGGWHKIIFRESKLMKLELEQQHSVSEMHTTIEVTDRGELDDDSLCGPAAVRVTESFKDSHRGNTIKEEHYSAYYYELGEYIFLVLI</sequence>
<name>A0A1G2LN33_9BACT</name>
<gene>
    <name evidence="1" type="ORF">A3G49_04760</name>
</gene>
<protein>
    <submittedName>
        <fullName evidence="1">Uncharacterized protein</fullName>
    </submittedName>
</protein>
<organism evidence="1 2">
    <name type="scientific">Candidatus Sungbacteria bacterium RIFCSPLOWO2_12_FULL_41_11</name>
    <dbReference type="NCBI Taxonomy" id="1802286"/>
    <lineage>
        <taxon>Bacteria</taxon>
        <taxon>Candidatus Sungiibacteriota</taxon>
    </lineage>
</organism>
<dbReference type="AlphaFoldDB" id="A0A1G2LN33"/>
<dbReference type="Proteomes" id="UP000177171">
    <property type="component" value="Unassembled WGS sequence"/>
</dbReference>
<dbReference type="EMBL" id="MHQY01000035">
    <property type="protein sequence ID" value="OHA13020.1"/>
    <property type="molecule type" value="Genomic_DNA"/>
</dbReference>
<evidence type="ECO:0000313" key="2">
    <source>
        <dbReference type="Proteomes" id="UP000177171"/>
    </source>
</evidence>
<accession>A0A1G2LN33</accession>
<reference evidence="1 2" key="1">
    <citation type="journal article" date="2016" name="Nat. Commun.">
        <title>Thousands of microbial genomes shed light on interconnected biogeochemical processes in an aquifer system.</title>
        <authorList>
            <person name="Anantharaman K."/>
            <person name="Brown C.T."/>
            <person name="Hug L.A."/>
            <person name="Sharon I."/>
            <person name="Castelle C.J."/>
            <person name="Probst A.J."/>
            <person name="Thomas B.C."/>
            <person name="Singh A."/>
            <person name="Wilkins M.J."/>
            <person name="Karaoz U."/>
            <person name="Brodie E.L."/>
            <person name="Williams K.H."/>
            <person name="Hubbard S.S."/>
            <person name="Banfield J.F."/>
        </authorList>
    </citation>
    <scope>NUCLEOTIDE SEQUENCE [LARGE SCALE GENOMIC DNA]</scope>
</reference>
<proteinExistence type="predicted"/>